<dbReference type="EMBL" id="UYWX01021657">
    <property type="protein sequence ID" value="VDM35381.1"/>
    <property type="molecule type" value="Genomic_DNA"/>
</dbReference>
<name>A0A0R3XA41_HYDTA</name>
<proteinExistence type="predicted"/>
<keyword evidence="2" id="KW-1185">Reference proteome</keyword>
<evidence type="ECO:0000313" key="3">
    <source>
        <dbReference type="WBParaSite" id="TTAC_0001041801-mRNA-1"/>
    </source>
</evidence>
<dbReference type="Proteomes" id="UP000274429">
    <property type="component" value="Unassembled WGS sequence"/>
</dbReference>
<dbReference type="WBParaSite" id="TTAC_0001041801-mRNA-1">
    <property type="protein sequence ID" value="TTAC_0001041801-mRNA-1"/>
    <property type="gene ID" value="TTAC_0001041801"/>
</dbReference>
<protein>
    <submittedName>
        <fullName evidence="3">FRG domain-containing protein</fullName>
    </submittedName>
</protein>
<reference evidence="3" key="1">
    <citation type="submission" date="2017-02" db="UniProtKB">
        <authorList>
            <consortium name="WormBaseParasite"/>
        </authorList>
    </citation>
    <scope>IDENTIFICATION</scope>
</reference>
<dbReference type="OrthoDB" id="2096280at2759"/>
<dbReference type="AlphaFoldDB" id="A0A0R3XA41"/>
<dbReference type="STRING" id="6205.A0A0R3XA41"/>
<gene>
    <name evidence="1" type="ORF">TTAC_LOCUS10401</name>
</gene>
<sequence length="250" mass="28601">MNKRNVAELMFGYAPRNILGLTNPHSAPFHDNRGIGNQCIDLNEQARIVGALVKKQLRDKRYNRGPDLAATLCYLANGEQYITEAAAQMIYEAFEPPLDEELRELLFDVIRNDNTRSSESVGFREADTNDSKIINWRLMAKMLDHNRLQFWEGPFKHDGIEDTPCIEKILEETGLSGGCNVEKIWTIAKQFDGKKMVMGTATYDDERVTLEGVRQALNQYNCQQIEAKVAEKYKSCYITMPEENNEELLI</sequence>
<evidence type="ECO:0000313" key="1">
    <source>
        <dbReference type="EMBL" id="VDM35381.1"/>
    </source>
</evidence>
<organism evidence="3">
    <name type="scientific">Hydatigena taeniaeformis</name>
    <name type="common">Feline tapeworm</name>
    <name type="synonym">Taenia taeniaeformis</name>
    <dbReference type="NCBI Taxonomy" id="6205"/>
    <lineage>
        <taxon>Eukaryota</taxon>
        <taxon>Metazoa</taxon>
        <taxon>Spiralia</taxon>
        <taxon>Lophotrochozoa</taxon>
        <taxon>Platyhelminthes</taxon>
        <taxon>Cestoda</taxon>
        <taxon>Eucestoda</taxon>
        <taxon>Cyclophyllidea</taxon>
        <taxon>Taeniidae</taxon>
        <taxon>Hydatigera</taxon>
    </lineage>
</organism>
<accession>A0A0R3XA41</accession>
<reference evidence="1 2" key="2">
    <citation type="submission" date="2018-11" db="EMBL/GenBank/DDBJ databases">
        <authorList>
            <consortium name="Pathogen Informatics"/>
        </authorList>
    </citation>
    <scope>NUCLEOTIDE SEQUENCE [LARGE SCALE GENOMIC DNA]</scope>
</reference>
<evidence type="ECO:0000313" key="2">
    <source>
        <dbReference type="Proteomes" id="UP000274429"/>
    </source>
</evidence>